<evidence type="ECO:0000256" key="5">
    <source>
        <dbReference type="PROSITE-ProRule" id="PRU00168"/>
    </source>
</evidence>
<dbReference type="InterPro" id="IPR036322">
    <property type="entry name" value="WD40_repeat_dom_sf"/>
</dbReference>
<dbReference type="SMART" id="SM00320">
    <property type="entry name" value="WD40"/>
    <property type="match status" value="5"/>
</dbReference>
<evidence type="ECO:0000259" key="9">
    <source>
        <dbReference type="PROSITE" id="PS50001"/>
    </source>
</evidence>
<dbReference type="PANTHER" id="PTHR14247">
    <property type="entry name" value="BREAST CANCER ANTI-ESTROGEN RESISTANCE PROTEIN 3 HOMOLOG-LIKE PROTEIN"/>
    <property type="match status" value="1"/>
</dbReference>
<feature type="repeat" description="WD" evidence="7">
    <location>
        <begin position="184"/>
        <end position="218"/>
    </location>
</feature>
<evidence type="ECO:0000256" key="4">
    <source>
        <dbReference type="ARBA" id="ARBA00022999"/>
    </source>
</evidence>
<dbReference type="EMBL" id="WKFB01000398">
    <property type="protein sequence ID" value="KAF6724315.1"/>
    <property type="molecule type" value="Genomic_DNA"/>
</dbReference>
<dbReference type="GO" id="GO:0007264">
    <property type="term" value="P:small GTPase-mediated signal transduction"/>
    <property type="evidence" value="ECO:0007669"/>
    <property type="project" value="InterPro"/>
</dbReference>
<dbReference type="SMART" id="SM00147">
    <property type="entry name" value="RasGEF"/>
    <property type="match status" value="1"/>
</dbReference>
<sequence length="1341" mass="148546">MPCTWVMACGYAPSGCAVACGGLDNKCSVYPLSLDKTETLAAKKKSVAMHTNYLSACSFTNSDMQILTSSGDRTCALWDVESGQPLQSFHGHAADMLCLDLAPSETGNTFVSGGCDKKANVWDMRSGQCIQSFETHESDINSVRYYPSGDAFASSSDDATCRLYDLRADREVAIYSKESIIFGVSSVDFSLSSRLLFGGYNDYTINVWDVLKGTRVSFLFGHENRVSTLLVSPDGTAFCTGSWDHTLRNNLSTLQSARRRHVFQLMPSGGFVTAIHIVFRFRRNNLDGKSYSGLISPQPQQTAAHPCRSCTPTKDPSERRQHLSGKVCLHSSGVILVTMKHQSISCWLSQLGLPEYCMVFEQEYDGVEDILHLSEYDLLELGVHNHLHRLHLLTSLRLLQERERRREWRMMAEGRFASLPRTLHAHHTLGRGSTHTGVPGPSLATPSSGICSSRRLQASLTTSMDLLGAKPGFPPGSGMPEIPPAAYQPVSIHGTLPRRKRGAGNSSTHGSFTWDPKANQASLCRNPSLPSGHMHQPTTSSLAPHIPEDFHSYRDPAAALDAAVDYVKFSRDQFILDCSSEKLRRELEQELKMNCEEPRSHAWYYGAIPRQVAENLVQRDGDFLVRDSLSSPGNYVLTCQWRNAPQHFKVNKKVVMLNEAYSKVEYRLDKDGFDSVPSLIRFYVGNRKPVSQVVGAIIFQPINRSLPLRYLEEKYALSGNQREAGLVAQEKPCQKRLSLNITNGIGHAVHDGSHCPDNGLSRSSHLRLKDRCGSQPASLNQVQDRRRPLKAHQSDSFLPLGSKPQSQQSPDSLLASPKSPVFRTGSEPALSPCVPRRLAEHQAGQAIRGSDSQLCPKPPPKPSKLLLPHAPSVQPPRSPASSPNRAPSPLAASSSSAAPGPPVPPPKPRKLQRTLPESIQPVGQESTGRAEHLQPILPCSSDGQSNFQNSTTDLNPEHPPSVCSYVERLKREGDRSRGEDHEEKEEGGGSSHHPDIAPSEHSSEEEEDRERDLPKRGKGRSGSWRPVEETESMFRPTDFESRLLPPENKPLEMVVLKKAKELVLSHDHRSIARHLLMADCQVARILGVTAEIKGQMGVSSGLELVTLPHGRQLRLDLMERHHTMAIGVAVDILGCTGSVEERASTLNRIILVAQELKDEVGDLFAFTAMMKALDFQQISRLEETWTTLRRNFTQAAISYEKILKPFYKCLYEGTAPSSKALCLPMLLPLLTLMERPLITPEGAEFWETSDEGCDIMLRHLEAARIVAENAQSYTSNAQKILKGFELDEGLLEVFKTDFQLRLLWGSRGATVNQSDRYNKFNLILTALSRKLEPPPITQPLI</sequence>
<dbReference type="Pfam" id="PF25391">
    <property type="entry name" value="WD40_Gbeta"/>
    <property type="match status" value="1"/>
</dbReference>
<feature type="region of interest" description="Disordered" evidence="8">
    <location>
        <begin position="772"/>
        <end position="1045"/>
    </location>
</feature>
<dbReference type="Gene3D" id="1.10.840.10">
    <property type="entry name" value="Ras guanine-nucleotide exchange factors catalytic domain"/>
    <property type="match status" value="1"/>
</dbReference>
<feature type="domain" description="SAM" evidence="11">
    <location>
        <begin position="339"/>
        <end position="402"/>
    </location>
</feature>
<dbReference type="FunFam" id="1.10.840.10:FF:000007">
    <property type="entry name" value="SH2 domain containing 3C (Predicted)"/>
    <property type="match status" value="1"/>
</dbReference>
<dbReference type="SMART" id="SM00454">
    <property type="entry name" value="SAM"/>
    <property type="match status" value="1"/>
</dbReference>
<feature type="compositionally biased region" description="Low complexity" evidence="8">
    <location>
        <begin position="879"/>
        <end position="898"/>
    </location>
</feature>
<dbReference type="PROSITE" id="PS50105">
    <property type="entry name" value="SAM_DOMAIN"/>
    <property type="match status" value="1"/>
</dbReference>
<dbReference type="PROSITE" id="PS00678">
    <property type="entry name" value="WD_REPEATS_1"/>
    <property type="match status" value="2"/>
</dbReference>
<dbReference type="PROSITE" id="PS50082">
    <property type="entry name" value="WD_REPEATS_2"/>
    <property type="match status" value="5"/>
</dbReference>
<dbReference type="PANTHER" id="PTHR14247:SF10">
    <property type="entry name" value="BREAST CANCER ANTI-ESTROGEN RESISTANCE PROTEIN 3"/>
    <property type="match status" value="1"/>
</dbReference>
<feature type="region of interest" description="Disordered" evidence="8">
    <location>
        <begin position="495"/>
        <end position="548"/>
    </location>
</feature>
<keyword evidence="3" id="KW-0677">Repeat</keyword>
<comment type="caution">
    <text evidence="12">The sequence shown here is derived from an EMBL/GenBank/DDBJ whole genome shotgun (WGS) entry which is preliminary data.</text>
</comment>
<feature type="region of interest" description="Disordered" evidence="8">
    <location>
        <begin position="429"/>
        <end position="450"/>
    </location>
</feature>
<feature type="repeat" description="WD" evidence="7">
    <location>
        <begin position="89"/>
        <end position="132"/>
    </location>
</feature>
<dbReference type="InterPro" id="IPR013761">
    <property type="entry name" value="SAM/pointed_sf"/>
</dbReference>
<keyword evidence="4 6" id="KW-0727">SH2 domain</keyword>
<dbReference type="GO" id="GO:0001784">
    <property type="term" value="F:phosphotyrosine residue binding"/>
    <property type="evidence" value="ECO:0007669"/>
    <property type="project" value="InterPro"/>
</dbReference>
<dbReference type="InterPro" id="IPR036860">
    <property type="entry name" value="SH2_dom_sf"/>
</dbReference>
<dbReference type="FunFam" id="3.30.505.10:FF:000013">
    <property type="entry name" value="SH2 domain-containing protein 3C isoform X1"/>
    <property type="match status" value="1"/>
</dbReference>
<dbReference type="PROSITE" id="PS50009">
    <property type="entry name" value="RASGEF_CAT"/>
    <property type="match status" value="1"/>
</dbReference>
<dbReference type="InterPro" id="IPR019775">
    <property type="entry name" value="WD40_repeat_CS"/>
</dbReference>
<feature type="compositionally biased region" description="Basic and acidic residues" evidence="8">
    <location>
        <begin position="967"/>
        <end position="995"/>
    </location>
</feature>
<feature type="repeat" description="WD" evidence="7">
    <location>
        <begin position="133"/>
        <end position="174"/>
    </location>
</feature>
<dbReference type="Pfam" id="PF00617">
    <property type="entry name" value="RasGEF"/>
    <property type="match status" value="1"/>
</dbReference>
<evidence type="ECO:0000256" key="1">
    <source>
        <dbReference type="ARBA" id="ARBA00022574"/>
    </source>
</evidence>
<dbReference type="InterPro" id="IPR000980">
    <property type="entry name" value="SH2"/>
</dbReference>
<dbReference type="InterPro" id="IPR001895">
    <property type="entry name" value="RASGEF_cat_dom"/>
</dbReference>
<evidence type="ECO:0000256" key="3">
    <source>
        <dbReference type="ARBA" id="ARBA00022737"/>
    </source>
</evidence>
<name>A0A834C7T0_ORYME</name>
<evidence type="ECO:0000256" key="8">
    <source>
        <dbReference type="SAM" id="MobiDB-lite"/>
    </source>
</evidence>
<dbReference type="SUPFAM" id="SSF50978">
    <property type="entry name" value="WD40 repeat-like"/>
    <property type="match status" value="1"/>
</dbReference>
<evidence type="ECO:0000256" key="6">
    <source>
        <dbReference type="PROSITE-ProRule" id="PRU00191"/>
    </source>
</evidence>
<dbReference type="SUPFAM" id="SSF48366">
    <property type="entry name" value="Ras GEF"/>
    <property type="match status" value="1"/>
</dbReference>
<dbReference type="CDD" id="cd00200">
    <property type="entry name" value="WD40"/>
    <property type="match status" value="1"/>
</dbReference>
<keyword evidence="2 5" id="KW-0344">Guanine-nucleotide releasing factor</keyword>
<dbReference type="SUPFAM" id="SSF55550">
    <property type="entry name" value="SH2 domain"/>
    <property type="match status" value="1"/>
</dbReference>
<dbReference type="GO" id="GO:0005085">
    <property type="term" value="F:guanyl-nucleotide exchange factor activity"/>
    <property type="evidence" value="ECO:0007669"/>
    <property type="project" value="UniProtKB-KW"/>
</dbReference>
<feature type="repeat" description="WD" evidence="7">
    <location>
        <begin position="47"/>
        <end position="88"/>
    </location>
</feature>
<organism evidence="12 13">
    <name type="scientific">Oryzias melastigma</name>
    <name type="common">Marine medaka</name>
    <dbReference type="NCBI Taxonomy" id="30732"/>
    <lineage>
        <taxon>Eukaryota</taxon>
        <taxon>Metazoa</taxon>
        <taxon>Chordata</taxon>
        <taxon>Craniata</taxon>
        <taxon>Vertebrata</taxon>
        <taxon>Euteleostomi</taxon>
        <taxon>Actinopterygii</taxon>
        <taxon>Neopterygii</taxon>
        <taxon>Teleostei</taxon>
        <taxon>Neoteleostei</taxon>
        <taxon>Acanthomorphata</taxon>
        <taxon>Ovalentaria</taxon>
        <taxon>Atherinomorphae</taxon>
        <taxon>Beloniformes</taxon>
        <taxon>Adrianichthyidae</taxon>
        <taxon>Oryziinae</taxon>
        <taxon>Oryzias</taxon>
    </lineage>
</organism>
<dbReference type="CDD" id="cd10337">
    <property type="entry name" value="SH2_BCAR3"/>
    <property type="match status" value="1"/>
</dbReference>
<dbReference type="Gene3D" id="1.10.150.50">
    <property type="entry name" value="Transcription Factor, Ets-1"/>
    <property type="match status" value="1"/>
</dbReference>
<dbReference type="InterPro" id="IPR051853">
    <property type="entry name" value="SH2-Ras-GEF_adapter"/>
</dbReference>
<dbReference type="InterPro" id="IPR023578">
    <property type="entry name" value="Ras_GEF_dom_sf"/>
</dbReference>
<evidence type="ECO:0000313" key="13">
    <source>
        <dbReference type="Proteomes" id="UP000646548"/>
    </source>
</evidence>
<feature type="domain" description="SH2" evidence="9">
    <location>
        <begin position="603"/>
        <end position="702"/>
    </location>
</feature>
<dbReference type="InterPro" id="IPR001680">
    <property type="entry name" value="WD40_rpt"/>
</dbReference>
<reference evidence="12" key="1">
    <citation type="journal article" name="BMC Genomics">
        <title>Long-read sequencing and de novo genome assembly of marine medaka (Oryzias melastigma).</title>
        <authorList>
            <person name="Liang P."/>
            <person name="Saqib H.S.A."/>
            <person name="Ni X."/>
            <person name="Shen Y."/>
        </authorList>
    </citation>
    <scope>NUCLEOTIDE SEQUENCE</scope>
    <source>
        <strain evidence="12">Bigg-433</strain>
    </source>
</reference>
<feature type="region of interest" description="Disordered" evidence="8">
    <location>
        <begin position="297"/>
        <end position="319"/>
    </location>
</feature>
<evidence type="ECO:0000256" key="7">
    <source>
        <dbReference type="PROSITE-ProRule" id="PRU00221"/>
    </source>
</evidence>
<evidence type="ECO:0000313" key="12">
    <source>
        <dbReference type="EMBL" id="KAF6724315.1"/>
    </source>
</evidence>
<evidence type="ECO:0000259" key="11">
    <source>
        <dbReference type="PROSITE" id="PS50105"/>
    </source>
</evidence>
<dbReference type="PROSITE" id="PS50001">
    <property type="entry name" value="SH2"/>
    <property type="match status" value="1"/>
</dbReference>
<feature type="domain" description="Ras-GEF" evidence="10">
    <location>
        <begin position="1067"/>
        <end position="1334"/>
    </location>
</feature>
<dbReference type="Gene3D" id="3.30.505.10">
    <property type="entry name" value="SH2 domain"/>
    <property type="match status" value="1"/>
</dbReference>
<accession>A0A834C7T0</accession>
<dbReference type="InterPro" id="IPR044102">
    <property type="entry name" value="SH2_SHEP1/BCAR3/NSP1"/>
</dbReference>
<dbReference type="PROSITE" id="PS50294">
    <property type="entry name" value="WD_REPEATS_REGION"/>
    <property type="match status" value="3"/>
</dbReference>
<gene>
    <name evidence="12" type="ORF">FQA47_000696</name>
</gene>
<dbReference type="InterPro" id="IPR015943">
    <property type="entry name" value="WD40/YVTN_repeat-like_dom_sf"/>
</dbReference>
<evidence type="ECO:0000259" key="10">
    <source>
        <dbReference type="PROSITE" id="PS50009"/>
    </source>
</evidence>
<feature type="repeat" description="WD" evidence="7">
    <location>
        <begin position="219"/>
        <end position="248"/>
    </location>
</feature>
<evidence type="ECO:0000256" key="2">
    <source>
        <dbReference type="ARBA" id="ARBA00022658"/>
    </source>
</evidence>
<dbReference type="InterPro" id="IPR016346">
    <property type="entry name" value="G-protein_beta_1-5"/>
</dbReference>
<feature type="compositionally biased region" description="Polar residues" evidence="8">
    <location>
        <begin position="519"/>
        <end position="529"/>
    </location>
</feature>
<keyword evidence="1 7" id="KW-0853">WD repeat</keyword>
<dbReference type="InterPro" id="IPR036964">
    <property type="entry name" value="RASGEF_cat_dom_sf"/>
</dbReference>
<feature type="compositionally biased region" description="Polar residues" evidence="8">
    <location>
        <begin position="941"/>
        <end position="954"/>
    </location>
</feature>
<feature type="compositionally biased region" description="Polar residues" evidence="8">
    <location>
        <begin position="915"/>
        <end position="927"/>
    </location>
</feature>
<dbReference type="SMART" id="SM00252">
    <property type="entry name" value="SH2"/>
    <property type="match status" value="1"/>
</dbReference>
<protein>
    <submittedName>
        <fullName evidence="12">Breast cancer anti-estrogen resistance protein 3</fullName>
    </submittedName>
</protein>
<proteinExistence type="predicted"/>
<dbReference type="Proteomes" id="UP000646548">
    <property type="component" value="Unassembled WGS sequence"/>
</dbReference>
<dbReference type="Pfam" id="PF00017">
    <property type="entry name" value="SH2"/>
    <property type="match status" value="1"/>
</dbReference>
<dbReference type="Gene3D" id="2.130.10.10">
    <property type="entry name" value="YVTN repeat-like/Quinoprotein amine dehydrogenase"/>
    <property type="match status" value="1"/>
</dbReference>
<dbReference type="SUPFAM" id="SSF47769">
    <property type="entry name" value="SAM/Pointed domain"/>
    <property type="match status" value="1"/>
</dbReference>
<dbReference type="InterPro" id="IPR001660">
    <property type="entry name" value="SAM"/>
</dbReference>
<dbReference type="Pfam" id="PF00536">
    <property type="entry name" value="SAM_1"/>
    <property type="match status" value="1"/>
</dbReference>